<dbReference type="EMBL" id="JAMQYH010000002">
    <property type="protein sequence ID" value="KAJ1698379.1"/>
    <property type="molecule type" value="Genomic_DNA"/>
</dbReference>
<comment type="caution">
    <text evidence="4">The sequence shown here is derived from an EMBL/GenBank/DDBJ whole genome shotgun (WGS) entry which is preliminary data.</text>
</comment>
<keyword evidence="5" id="KW-1185">Reference proteome</keyword>
<evidence type="ECO:0000259" key="3">
    <source>
        <dbReference type="PROSITE" id="PS50102"/>
    </source>
</evidence>
<feature type="region of interest" description="Disordered" evidence="2">
    <location>
        <begin position="194"/>
        <end position="245"/>
    </location>
</feature>
<dbReference type="AlphaFoldDB" id="A0A9Q0CQM4"/>
<feature type="compositionally biased region" description="Low complexity" evidence="2">
    <location>
        <begin position="81"/>
        <end position="97"/>
    </location>
</feature>
<keyword evidence="1" id="KW-0694">RNA-binding</keyword>
<reference evidence="4" key="1">
    <citation type="journal article" date="2022" name="Cell">
        <title>Repeat-based holocentromeres influence genome architecture and karyotype evolution.</title>
        <authorList>
            <person name="Hofstatter P.G."/>
            <person name="Thangavel G."/>
            <person name="Lux T."/>
            <person name="Neumann P."/>
            <person name="Vondrak T."/>
            <person name="Novak P."/>
            <person name="Zhang M."/>
            <person name="Costa L."/>
            <person name="Castellani M."/>
            <person name="Scott A."/>
            <person name="Toegelov H."/>
            <person name="Fuchs J."/>
            <person name="Mata-Sucre Y."/>
            <person name="Dias Y."/>
            <person name="Vanzela A.L.L."/>
            <person name="Huettel B."/>
            <person name="Almeida C.C.S."/>
            <person name="Simkova H."/>
            <person name="Souza G."/>
            <person name="Pedrosa-Harand A."/>
            <person name="Macas J."/>
            <person name="Mayer K.F.X."/>
            <person name="Houben A."/>
            <person name="Marques A."/>
        </authorList>
    </citation>
    <scope>NUCLEOTIDE SEQUENCE</scope>
    <source>
        <strain evidence="4">RhyBre1mFocal</strain>
    </source>
</reference>
<name>A0A9Q0CQM4_9POAL</name>
<dbReference type="InterPro" id="IPR000504">
    <property type="entry name" value="RRM_dom"/>
</dbReference>
<evidence type="ECO:0000313" key="4">
    <source>
        <dbReference type="EMBL" id="KAJ1698379.1"/>
    </source>
</evidence>
<gene>
    <name evidence="4" type="ORF">LUZ63_006891</name>
</gene>
<feature type="compositionally biased region" description="Polar residues" evidence="2">
    <location>
        <begin position="37"/>
        <end position="53"/>
    </location>
</feature>
<evidence type="ECO:0000256" key="1">
    <source>
        <dbReference type="PROSITE-ProRule" id="PRU00176"/>
    </source>
</evidence>
<dbReference type="SMART" id="SM00360">
    <property type="entry name" value="RRM"/>
    <property type="match status" value="1"/>
</dbReference>
<dbReference type="OrthoDB" id="1908804at2759"/>
<proteinExistence type="predicted"/>
<dbReference type="InterPro" id="IPR035979">
    <property type="entry name" value="RBD_domain_sf"/>
</dbReference>
<dbReference type="Proteomes" id="UP001151287">
    <property type="component" value="Unassembled WGS sequence"/>
</dbReference>
<dbReference type="GO" id="GO:0003723">
    <property type="term" value="F:RNA binding"/>
    <property type="evidence" value="ECO:0007669"/>
    <property type="project" value="UniProtKB-UniRule"/>
</dbReference>
<sequence length="245" mass="26486">MVGSYWILHSFDLIPQFRATQTQFTPAVPRDTKRIKSNQNTSLYASKNLNRATMTGGRGGRRKRERSTSVAPPPLSKRLRGSSFAGAPPPSASAAPSEVMVTGLPSDCSVLALKSRLEQFGSISRMKIDGSGSGHVTFRSDAAAQAAILASLDPGLGISVGSCKVLVVRPSKQEKTEIATNSLSRLLRPEPPLRKYGRSNRKLANGELVQSTRIKPELGSAIPSTRAEPDSRPNRREIVAYDDLF</sequence>
<dbReference type="SUPFAM" id="SSF54928">
    <property type="entry name" value="RNA-binding domain, RBD"/>
    <property type="match status" value="1"/>
</dbReference>
<dbReference type="Gene3D" id="3.30.70.330">
    <property type="match status" value="1"/>
</dbReference>
<evidence type="ECO:0000256" key="2">
    <source>
        <dbReference type="SAM" id="MobiDB-lite"/>
    </source>
</evidence>
<feature type="domain" description="RRM" evidence="3">
    <location>
        <begin position="97"/>
        <end position="173"/>
    </location>
</feature>
<feature type="region of interest" description="Disordered" evidence="2">
    <location>
        <begin position="36"/>
        <end position="98"/>
    </location>
</feature>
<dbReference type="PROSITE" id="PS50102">
    <property type="entry name" value="RRM"/>
    <property type="match status" value="1"/>
</dbReference>
<protein>
    <recommendedName>
        <fullName evidence="3">RRM domain-containing protein</fullName>
    </recommendedName>
</protein>
<accession>A0A9Q0CQM4</accession>
<feature type="compositionally biased region" description="Basic and acidic residues" evidence="2">
    <location>
        <begin position="227"/>
        <end position="239"/>
    </location>
</feature>
<dbReference type="CDD" id="cd00590">
    <property type="entry name" value="RRM_SF"/>
    <property type="match status" value="1"/>
</dbReference>
<dbReference type="Pfam" id="PF00076">
    <property type="entry name" value="RRM_1"/>
    <property type="match status" value="1"/>
</dbReference>
<organism evidence="4 5">
    <name type="scientific">Rhynchospora breviuscula</name>
    <dbReference type="NCBI Taxonomy" id="2022672"/>
    <lineage>
        <taxon>Eukaryota</taxon>
        <taxon>Viridiplantae</taxon>
        <taxon>Streptophyta</taxon>
        <taxon>Embryophyta</taxon>
        <taxon>Tracheophyta</taxon>
        <taxon>Spermatophyta</taxon>
        <taxon>Magnoliopsida</taxon>
        <taxon>Liliopsida</taxon>
        <taxon>Poales</taxon>
        <taxon>Cyperaceae</taxon>
        <taxon>Cyperoideae</taxon>
        <taxon>Rhynchosporeae</taxon>
        <taxon>Rhynchospora</taxon>
    </lineage>
</organism>
<dbReference type="InterPro" id="IPR012677">
    <property type="entry name" value="Nucleotide-bd_a/b_plait_sf"/>
</dbReference>
<evidence type="ECO:0000313" key="5">
    <source>
        <dbReference type="Proteomes" id="UP001151287"/>
    </source>
</evidence>